<dbReference type="CDD" id="cd02440">
    <property type="entry name" value="AdoMet_MTases"/>
    <property type="match status" value="1"/>
</dbReference>
<protein>
    <submittedName>
        <fullName evidence="6">Cyclopropane-fatty-acyl-phospholipid synthase</fullName>
    </submittedName>
</protein>
<evidence type="ECO:0000256" key="1">
    <source>
        <dbReference type="ARBA" id="ARBA00010815"/>
    </source>
</evidence>
<keyword evidence="3" id="KW-0808">Transferase</keyword>
<dbReference type="Gene3D" id="3.40.50.150">
    <property type="entry name" value="Vaccinia Virus protein VP39"/>
    <property type="match status" value="1"/>
</dbReference>
<sequence>MSESPAVSAGFTSRLSDKKLELGLQLGRVLRAGSLTLELPGGGVHRFHGTEPGPAAKLVIHDSRTITKTMFGGSLGFSEAYLKGWWDSPNITDMLLLGAANEASWDALISGKPLMRLISRLIHSLRPNSRSGSKRNIADHYDLGNDFYQLWLDPTMTYSAALFEDGSASLEEAQRAKIRRVCKQLRLAPGQRLLEIGCGWGGFAQIAAAEFGAEVVGITLSREQLAHGQERIAKAGLGDRVNLQLLDYRDVQGNFDAIASVEMIEAVGQDYWPVYFRTLQERLKPGGLACIQAITIADRYFDEYRKSADFIQRYVFPGGMLLSPSKLRAQATSAGLLWRDAHWFGTDYAETLKQWQASFQASWPNIAKLSTAKGHYDARFKRLWEYYLAYCEAGFRAGWTDVGQILMARP</sequence>
<dbReference type="SUPFAM" id="SSF53335">
    <property type="entry name" value="S-adenosyl-L-methionine-dependent methyltransferases"/>
    <property type="match status" value="1"/>
</dbReference>
<evidence type="ECO:0000313" key="7">
    <source>
        <dbReference type="Proteomes" id="UP001156641"/>
    </source>
</evidence>
<evidence type="ECO:0000256" key="5">
    <source>
        <dbReference type="ARBA" id="ARBA00023098"/>
    </source>
</evidence>
<dbReference type="InterPro" id="IPR029063">
    <property type="entry name" value="SAM-dependent_MTases_sf"/>
</dbReference>
<organism evidence="6 7">
    <name type="scientific">Acidocella aquatica</name>
    <dbReference type="NCBI Taxonomy" id="1922313"/>
    <lineage>
        <taxon>Bacteria</taxon>
        <taxon>Pseudomonadati</taxon>
        <taxon>Pseudomonadota</taxon>
        <taxon>Alphaproteobacteria</taxon>
        <taxon>Acetobacterales</taxon>
        <taxon>Acidocellaceae</taxon>
        <taxon>Acidocella</taxon>
    </lineage>
</organism>
<dbReference type="InterPro" id="IPR003333">
    <property type="entry name" value="CMAS"/>
</dbReference>
<dbReference type="Pfam" id="PF02353">
    <property type="entry name" value="CMAS"/>
    <property type="match status" value="1"/>
</dbReference>
<dbReference type="RefSeq" id="WP_284257726.1">
    <property type="nucleotide sequence ID" value="NZ_BSOS01000047.1"/>
</dbReference>
<accession>A0ABQ6AA61</accession>
<dbReference type="EMBL" id="BSOS01000047">
    <property type="protein sequence ID" value="GLR67019.1"/>
    <property type="molecule type" value="Genomic_DNA"/>
</dbReference>
<gene>
    <name evidence="6" type="ORF">GCM10010909_17000</name>
</gene>
<keyword evidence="2" id="KW-0489">Methyltransferase</keyword>
<proteinExistence type="inferred from homology"/>
<evidence type="ECO:0000313" key="6">
    <source>
        <dbReference type="EMBL" id="GLR67019.1"/>
    </source>
</evidence>
<dbReference type="Proteomes" id="UP001156641">
    <property type="component" value="Unassembled WGS sequence"/>
</dbReference>
<keyword evidence="5" id="KW-0443">Lipid metabolism</keyword>
<dbReference type="PANTHER" id="PTHR43667:SF2">
    <property type="entry name" value="FATTY ACID C-METHYL TRANSFERASE"/>
    <property type="match status" value="1"/>
</dbReference>
<evidence type="ECO:0000256" key="2">
    <source>
        <dbReference type="ARBA" id="ARBA00022603"/>
    </source>
</evidence>
<reference evidence="7" key="1">
    <citation type="journal article" date="2019" name="Int. J. Syst. Evol. Microbiol.">
        <title>The Global Catalogue of Microorganisms (GCM) 10K type strain sequencing project: providing services to taxonomists for standard genome sequencing and annotation.</title>
        <authorList>
            <consortium name="The Broad Institute Genomics Platform"/>
            <consortium name="The Broad Institute Genome Sequencing Center for Infectious Disease"/>
            <person name="Wu L."/>
            <person name="Ma J."/>
        </authorList>
    </citation>
    <scope>NUCLEOTIDE SEQUENCE [LARGE SCALE GENOMIC DNA]</scope>
    <source>
        <strain evidence="7">NBRC 112502</strain>
    </source>
</reference>
<name>A0ABQ6AA61_9PROT</name>
<evidence type="ECO:0000256" key="4">
    <source>
        <dbReference type="ARBA" id="ARBA00022691"/>
    </source>
</evidence>
<keyword evidence="4" id="KW-0949">S-adenosyl-L-methionine</keyword>
<keyword evidence="7" id="KW-1185">Reference proteome</keyword>
<dbReference type="InterPro" id="IPR050723">
    <property type="entry name" value="CFA/CMAS"/>
</dbReference>
<dbReference type="PIRSF" id="PIRSF003085">
    <property type="entry name" value="CMAS"/>
    <property type="match status" value="1"/>
</dbReference>
<comment type="similarity">
    <text evidence="1">Belongs to the CFA/CMAS family.</text>
</comment>
<evidence type="ECO:0000256" key="3">
    <source>
        <dbReference type="ARBA" id="ARBA00022679"/>
    </source>
</evidence>
<dbReference type="PANTHER" id="PTHR43667">
    <property type="entry name" value="CYCLOPROPANE-FATTY-ACYL-PHOSPHOLIPID SYNTHASE"/>
    <property type="match status" value="1"/>
</dbReference>
<comment type="caution">
    <text evidence="6">The sequence shown here is derived from an EMBL/GenBank/DDBJ whole genome shotgun (WGS) entry which is preliminary data.</text>
</comment>